<proteinExistence type="predicted"/>
<dbReference type="AlphaFoldDB" id="A0A1I8EWC6"/>
<reference evidence="1" key="1">
    <citation type="submission" date="2016-11" db="UniProtKB">
        <authorList>
            <consortium name="WormBaseParasite"/>
        </authorList>
    </citation>
    <scope>IDENTIFICATION</scope>
    <source>
        <strain evidence="1">pt0022</strain>
    </source>
</reference>
<organism evidence="1">
    <name type="scientific">Wuchereria bancrofti</name>
    <dbReference type="NCBI Taxonomy" id="6293"/>
    <lineage>
        <taxon>Eukaryota</taxon>
        <taxon>Metazoa</taxon>
        <taxon>Ecdysozoa</taxon>
        <taxon>Nematoda</taxon>
        <taxon>Chromadorea</taxon>
        <taxon>Rhabditida</taxon>
        <taxon>Spirurina</taxon>
        <taxon>Spiruromorpha</taxon>
        <taxon>Filarioidea</taxon>
        <taxon>Onchocercidae</taxon>
        <taxon>Wuchereria</taxon>
    </lineage>
</organism>
<evidence type="ECO:0000313" key="1">
    <source>
        <dbReference type="WBParaSite" id="maker-PairedContig_5864-snap-gene-2.28-mRNA-1"/>
    </source>
</evidence>
<dbReference type="WBParaSite" id="maker-PairedContig_5864-snap-gene-2.28-mRNA-1">
    <property type="protein sequence ID" value="maker-PairedContig_5864-snap-gene-2.28-mRNA-1"/>
    <property type="gene ID" value="maker-PairedContig_5864-snap-gene-2.28"/>
</dbReference>
<accession>A0A1I8EWC6</accession>
<sequence>MSPLRPSDSDAHTTHQALLSLLIATRPLTHRKIGMNHLDQRLLVPLLVVLEVSEVQISPEVACMHSF</sequence>
<name>A0A1I8EWC6_WUCBA</name>
<protein>
    <submittedName>
        <fullName evidence="1">Uncharacterized protein</fullName>
    </submittedName>
</protein>